<dbReference type="STRING" id="400682.A0A1X7UX69"/>
<comment type="similarity">
    <text evidence="2">Belongs to the SNF5 family.</text>
</comment>
<keyword evidence="3" id="KW-0805">Transcription regulation</keyword>
<evidence type="ECO:0000313" key="8">
    <source>
        <dbReference type="EnsemblMetazoa" id="Aqu2.1.32378_001"/>
    </source>
</evidence>
<dbReference type="OMA" id="PPWVPTM"/>
<evidence type="ECO:0000259" key="7">
    <source>
        <dbReference type="Pfam" id="PF21459"/>
    </source>
</evidence>
<keyword evidence="5" id="KW-0539">Nucleus</keyword>
<reference evidence="8" key="2">
    <citation type="submission" date="2017-05" db="UniProtKB">
        <authorList>
            <consortium name="EnsemblMetazoa"/>
        </authorList>
    </citation>
    <scope>IDENTIFICATION</scope>
</reference>
<dbReference type="EnsemblMetazoa" id="Aqu2.1.32378_001">
    <property type="protein sequence ID" value="Aqu2.1.32378_001"/>
    <property type="gene ID" value="Aqu2.1.32378"/>
</dbReference>
<dbReference type="GO" id="GO:0000228">
    <property type="term" value="C:nuclear chromosome"/>
    <property type="evidence" value="ECO:0007669"/>
    <property type="project" value="InterPro"/>
</dbReference>
<keyword evidence="4" id="KW-0804">Transcription</keyword>
<dbReference type="AlphaFoldDB" id="A0A1X7UX69"/>
<keyword evidence="9" id="KW-1185">Reference proteome</keyword>
<dbReference type="InterPro" id="IPR048664">
    <property type="entry name" value="INI1_DNA-bd"/>
</dbReference>
<name>A0A1X7UX69_AMPQE</name>
<dbReference type="InterPro" id="IPR006939">
    <property type="entry name" value="SNF5"/>
</dbReference>
<dbReference type="Pfam" id="PF21459">
    <property type="entry name" value="INI1_DNA-bd"/>
    <property type="match status" value="1"/>
</dbReference>
<dbReference type="EnsemblMetazoa" id="XM_019996213.1">
    <property type="protein sequence ID" value="XP_019851772.1"/>
    <property type="gene ID" value="LOC100635564"/>
</dbReference>
<dbReference type="eggNOG" id="KOG1649">
    <property type="taxonomic scope" value="Eukaryota"/>
</dbReference>
<reference evidence="9" key="1">
    <citation type="journal article" date="2010" name="Nature">
        <title>The Amphimedon queenslandica genome and the evolution of animal complexity.</title>
        <authorList>
            <person name="Srivastava M."/>
            <person name="Simakov O."/>
            <person name="Chapman J."/>
            <person name="Fahey B."/>
            <person name="Gauthier M.E."/>
            <person name="Mitros T."/>
            <person name="Richards G.S."/>
            <person name="Conaco C."/>
            <person name="Dacre M."/>
            <person name="Hellsten U."/>
            <person name="Larroux C."/>
            <person name="Putnam N.H."/>
            <person name="Stanke M."/>
            <person name="Adamska M."/>
            <person name="Darling A."/>
            <person name="Degnan S.M."/>
            <person name="Oakley T.H."/>
            <person name="Plachetzki D.C."/>
            <person name="Zhai Y."/>
            <person name="Adamski M."/>
            <person name="Calcino A."/>
            <person name="Cummins S.F."/>
            <person name="Goodstein D.M."/>
            <person name="Harris C."/>
            <person name="Jackson D.J."/>
            <person name="Leys S.P."/>
            <person name="Shu S."/>
            <person name="Woodcroft B.J."/>
            <person name="Vervoort M."/>
            <person name="Kosik K.S."/>
            <person name="Manning G."/>
            <person name="Degnan B.M."/>
            <person name="Rokhsar D.S."/>
        </authorList>
    </citation>
    <scope>NUCLEOTIDE SEQUENCE [LARGE SCALE GENOMIC DNA]</scope>
</reference>
<evidence type="ECO:0000256" key="5">
    <source>
        <dbReference type="ARBA" id="ARBA00023242"/>
    </source>
</evidence>
<dbReference type="Pfam" id="PF04855">
    <property type="entry name" value="SNF5"/>
    <property type="match status" value="1"/>
</dbReference>
<feature type="compositionally biased region" description="Basic and acidic residues" evidence="6">
    <location>
        <begin position="371"/>
        <end position="380"/>
    </location>
</feature>
<feature type="region of interest" description="Disordered" evidence="6">
    <location>
        <begin position="371"/>
        <end position="391"/>
    </location>
</feature>
<accession>A0A1X7UX69</accession>
<proteinExistence type="inferred from homology"/>
<comment type="subcellular location">
    <subcellularLocation>
        <location evidence="1">Nucleus</location>
    </subcellularLocation>
</comment>
<dbReference type="KEGG" id="aqu:100635564"/>
<dbReference type="InParanoid" id="A0A1X7UX69"/>
<dbReference type="CDD" id="cd21086">
    <property type="entry name" value="WH_NTD_SMARCB1"/>
    <property type="match status" value="1"/>
</dbReference>
<evidence type="ECO:0000256" key="2">
    <source>
        <dbReference type="ARBA" id="ARBA00010239"/>
    </source>
</evidence>
<gene>
    <name evidence="8" type="primary">100635564</name>
</gene>
<evidence type="ECO:0000256" key="1">
    <source>
        <dbReference type="ARBA" id="ARBA00004123"/>
    </source>
</evidence>
<sequence>MAAQHELCKTLKTYGPKPKSFKLEDGEEYMLGSEVGNYLRLFRGDLYKKYPSLYRRKMTAEERRVASEQIGYSHCNISSNVMMVKVSEVEELLSGSEAKYRTAAGFEGTYMPSIERSLSQPSSFSAQGSVSSRNSKKTWISSIPNYSFHLDPVPSATSTAHHKLVERKPKSSPTFYDDKNPAALYEAAAIQEVLVPIRLDIDIEGQKLRDTFTWNKSDPLLSVENFAQVLCEDLELPTSSFAPAIIQSIKQQIDNFTTDVIPQDEEDRRVIIKLNIQVGNISLVDQFEWDLSNPLNVPEEFARKLCQDLGLGGDFATAIAYSIRGQLSWHAKTYAFNESPLPPIKFPVRTLSDAETWGPSIQILTDAEMEKKMRDQDRNTRRMRRQAGPSW</sequence>
<feature type="domain" description="SWI/SNF Subunit INI1 DNA binding" evidence="7">
    <location>
        <begin position="17"/>
        <end position="96"/>
    </location>
</feature>
<dbReference type="Proteomes" id="UP000007879">
    <property type="component" value="Unassembled WGS sequence"/>
</dbReference>
<dbReference type="FunCoup" id="A0A1X7UX69">
    <property type="interactions" value="347"/>
</dbReference>
<dbReference type="GO" id="GO:0006338">
    <property type="term" value="P:chromatin remodeling"/>
    <property type="evidence" value="ECO:0007669"/>
    <property type="project" value="InterPro"/>
</dbReference>
<protein>
    <recommendedName>
        <fullName evidence="7">SWI/SNF Subunit INI1 DNA binding domain-containing protein</fullName>
    </recommendedName>
</protein>
<evidence type="ECO:0000313" key="9">
    <source>
        <dbReference type="Proteomes" id="UP000007879"/>
    </source>
</evidence>
<evidence type="ECO:0000256" key="4">
    <source>
        <dbReference type="ARBA" id="ARBA00023163"/>
    </source>
</evidence>
<evidence type="ECO:0000256" key="3">
    <source>
        <dbReference type="ARBA" id="ARBA00023015"/>
    </source>
</evidence>
<evidence type="ECO:0000256" key="6">
    <source>
        <dbReference type="SAM" id="MobiDB-lite"/>
    </source>
</evidence>
<organism evidence="8">
    <name type="scientific">Amphimedon queenslandica</name>
    <name type="common">Sponge</name>
    <dbReference type="NCBI Taxonomy" id="400682"/>
    <lineage>
        <taxon>Eukaryota</taxon>
        <taxon>Metazoa</taxon>
        <taxon>Porifera</taxon>
        <taxon>Demospongiae</taxon>
        <taxon>Heteroscleromorpha</taxon>
        <taxon>Haplosclerida</taxon>
        <taxon>Niphatidae</taxon>
        <taxon>Amphimedon</taxon>
    </lineage>
</organism>
<dbReference type="OrthoDB" id="515064at2759"/>
<dbReference type="PANTHER" id="PTHR10019">
    <property type="entry name" value="SNF5"/>
    <property type="match status" value="1"/>
</dbReference>